<evidence type="ECO:0000256" key="5">
    <source>
        <dbReference type="ARBA" id="ARBA00023136"/>
    </source>
</evidence>
<keyword evidence="5 6" id="KW-0472">Membrane</keyword>
<comment type="subcellular location">
    <subcellularLocation>
        <location evidence="1">Cell membrane</location>
        <topology evidence="1">Multi-pass membrane protein</topology>
    </subcellularLocation>
</comment>
<feature type="transmembrane region" description="Helical" evidence="6">
    <location>
        <begin position="144"/>
        <end position="168"/>
    </location>
</feature>
<evidence type="ECO:0000313" key="7">
    <source>
        <dbReference type="EMBL" id="QHJ00392.1"/>
    </source>
</evidence>
<dbReference type="Proteomes" id="UP000464787">
    <property type="component" value="Chromosome"/>
</dbReference>
<evidence type="ECO:0000256" key="6">
    <source>
        <dbReference type="SAM" id="Phobius"/>
    </source>
</evidence>
<proteinExistence type="predicted"/>
<evidence type="ECO:0000256" key="3">
    <source>
        <dbReference type="ARBA" id="ARBA00022692"/>
    </source>
</evidence>
<keyword evidence="8" id="KW-1185">Reference proteome</keyword>
<organism evidence="7 8">
    <name type="scientific">Xylophilus rhododendri</name>
    <dbReference type="NCBI Taxonomy" id="2697032"/>
    <lineage>
        <taxon>Bacteria</taxon>
        <taxon>Pseudomonadati</taxon>
        <taxon>Pseudomonadota</taxon>
        <taxon>Betaproteobacteria</taxon>
        <taxon>Burkholderiales</taxon>
        <taxon>Xylophilus</taxon>
    </lineage>
</organism>
<dbReference type="GO" id="GO:0005886">
    <property type="term" value="C:plasma membrane"/>
    <property type="evidence" value="ECO:0007669"/>
    <property type="project" value="UniProtKB-SubCell"/>
</dbReference>
<keyword evidence="3 6" id="KW-0812">Transmembrane</keyword>
<evidence type="ECO:0000256" key="4">
    <source>
        <dbReference type="ARBA" id="ARBA00022989"/>
    </source>
</evidence>
<keyword evidence="2" id="KW-1003">Cell membrane</keyword>
<accession>A0A857JB69</accession>
<protein>
    <submittedName>
        <fullName evidence="7">LysE family transporter</fullName>
    </submittedName>
</protein>
<feature type="transmembrane region" description="Helical" evidence="6">
    <location>
        <begin position="117"/>
        <end position="138"/>
    </location>
</feature>
<dbReference type="RefSeq" id="WP_160554202.1">
    <property type="nucleotide sequence ID" value="NZ_CP047650.1"/>
</dbReference>
<evidence type="ECO:0000256" key="1">
    <source>
        <dbReference type="ARBA" id="ARBA00004651"/>
    </source>
</evidence>
<dbReference type="PANTHER" id="PTHR30086">
    <property type="entry name" value="ARGININE EXPORTER PROTEIN ARGO"/>
    <property type="match status" value="1"/>
</dbReference>
<dbReference type="PANTHER" id="PTHR30086:SF20">
    <property type="entry name" value="ARGININE EXPORTER PROTEIN ARGO-RELATED"/>
    <property type="match status" value="1"/>
</dbReference>
<dbReference type="KEGG" id="xyk:GT347_21870"/>
<reference evidence="7 8" key="1">
    <citation type="submission" date="2020-01" db="EMBL/GenBank/DDBJ databases">
        <title>Genome sequencing of strain KACC 21265.</title>
        <authorList>
            <person name="Heo J."/>
            <person name="Kim S.-J."/>
            <person name="Kim J.-S."/>
            <person name="Hong S.-B."/>
            <person name="Kwon S.-W."/>
        </authorList>
    </citation>
    <scope>NUCLEOTIDE SEQUENCE [LARGE SCALE GENOMIC DNA]</scope>
    <source>
        <strain evidence="7 8">KACC 21265</strain>
    </source>
</reference>
<dbReference type="PIRSF" id="PIRSF006324">
    <property type="entry name" value="LeuE"/>
    <property type="match status" value="1"/>
</dbReference>
<dbReference type="AlphaFoldDB" id="A0A857JB69"/>
<gene>
    <name evidence="7" type="ORF">GT347_21870</name>
</gene>
<dbReference type="InterPro" id="IPR001123">
    <property type="entry name" value="LeuE-type"/>
</dbReference>
<keyword evidence="4 6" id="KW-1133">Transmembrane helix</keyword>
<dbReference type="EMBL" id="CP047650">
    <property type="protein sequence ID" value="QHJ00392.1"/>
    <property type="molecule type" value="Genomic_DNA"/>
</dbReference>
<sequence>MDPLLFVPVAILLSLTPGPNNICALNNGIRQGPAVAVLATFGRVAAFAIFLTVSALGLGAMLLASEKAFVVIKWVGAAYLFWLGVRTWRSAPHIAADAAASPAAAARPLRSLVLQEFLVAISNPKAVLLFAAVFPQFIKPDQPAAHQFLVLGSIYLLAEFVSSLVYGLGGQQLSRIISSRRGAKNMNRVTGGFFVGAGGLLLSVHR</sequence>
<feature type="transmembrane region" description="Helical" evidence="6">
    <location>
        <begin position="34"/>
        <end position="64"/>
    </location>
</feature>
<dbReference type="GO" id="GO:0015171">
    <property type="term" value="F:amino acid transmembrane transporter activity"/>
    <property type="evidence" value="ECO:0007669"/>
    <property type="project" value="TreeGrafter"/>
</dbReference>
<evidence type="ECO:0000313" key="8">
    <source>
        <dbReference type="Proteomes" id="UP000464787"/>
    </source>
</evidence>
<name>A0A857JB69_9BURK</name>
<evidence type="ECO:0000256" key="2">
    <source>
        <dbReference type="ARBA" id="ARBA00022475"/>
    </source>
</evidence>
<dbReference type="Pfam" id="PF01810">
    <property type="entry name" value="LysE"/>
    <property type="match status" value="1"/>
</dbReference>